<dbReference type="PANTHER" id="PTHR43791">
    <property type="entry name" value="PERMEASE-RELATED"/>
    <property type="match status" value="1"/>
</dbReference>
<dbReference type="InterPro" id="IPR020846">
    <property type="entry name" value="MFS_dom"/>
</dbReference>
<dbReference type="Proteomes" id="UP000620104">
    <property type="component" value="Unassembled WGS sequence"/>
</dbReference>
<dbReference type="FunFam" id="1.20.1250.20:FF:000013">
    <property type="entry name" value="MFS general substrate transporter"/>
    <property type="match status" value="1"/>
</dbReference>
<dbReference type="GO" id="GO:0016020">
    <property type="term" value="C:membrane"/>
    <property type="evidence" value="ECO:0007669"/>
    <property type="project" value="UniProtKB-SubCell"/>
</dbReference>
<feature type="transmembrane region" description="Helical" evidence="6">
    <location>
        <begin position="430"/>
        <end position="447"/>
    </location>
</feature>
<evidence type="ECO:0000256" key="5">
    <source>
        <dbReference type="ARBA" id="ARBA00023136"/>
    </source>
</evidence>
<dbReference type="AlphaFoldDB" id="A0A8H3TP69"/>
<dbReference type="SUPFAM" id="SSF103473">
    <property type="entry name" value="MFS general substrate transporter"/>
    <property type="match status" value="1"/>
</dbReference>
<dbReference type="FunFam" id="1.20.1250.20:FF:000057">
    <property type="entry name" value="MFS general substrate transporter"/>
    <property type="match status" value="1"/>
</dbReference>
<dbReference type="GO" id="GO:0022857">
    <property type="term" value="F:transmembrane transporter activity"/>
    <property type="evidence" value="ECO:0007669"/>
    <property type="project" value="InterPro"/>
</dbReference>
<feature type="transmembrane region" description="Helical" evidence="6">
    <location>
        <begin position="138"/>
        <end position="158"/>
    </location>
</feature>
<feature type="transmembrane region" description="Helical" evidence="6">
    <location>
        <begin position="397"/>
        <end position="418"/>
    </location>
</feature>
<keyword evidence="2" id="KW-0813">Transport</keyword>
<evidence type="ECO:0000256" key="4">
    <source>
        <dbReference type="ARBA" id="ARBA00022989"/>
    </source>
</evidence>
<feature type="domain" description="Major facilitator superfamily (MFS) profile" evidence="7">
    <location>
        <begin position="42"/>
        <end position="452"/>
    </location>
</feature>
<protein>
    <recommendedName>
        <fullName evidence="7">Major facilitator superfamily (MFS) profile domain-containing protein</fullName>
    </recommendedName>
</protein>
<comment type="caution">
    <text evidence="8">The sequence shown here is derived from an EMBL/GenBank/DDBJ whole genome shotgun (WGS) entry which is preliminary data.</text>
</comment>
<dbReference type="InterPro" id="IPR011701">
    <property type="entry name" value="MFS"/>
</dbReference>
<feature type="transmembrane region" description="Helical" evidence="6">
    <location>
        <begin position="365"/>
        <end position="385"/>
    </location>
</feature>
<evidence type="ECO:0000256" key="3">
    <source>
        <dbReference type="ARBA" id="ARBA00022692"/>
    </source>
</evidence>
<evidence type="ECO:0000313" key="8">
    <source>
        <dbReference type="EMBL" id="GHJ84692.1"/>
    </source>
</evidence>
<reference evidence="8" key="1">
    <citation type="submission" date="2020-07" db="EMBL/GenBank/DDBJ databases">
        <title>Draft Genome Sequence of a Deep-Sea Yeast, Naganishia (Cryptococcus) liquefaciens strain N6.</title>
        <authorList>
            <person name="Han Y.W."/>
            <person name="Kajitani R."/>
            <person name="Morimoto H."/>
            <person name="Parhat M."/>
            <person name="Tsubouchi H."/>
            <person name="Bakenova O."/>
            <person name="Ogata M."/>
            <person name="Argunhan B."/>
            <person name="Aoki R."/>
            <person name="Kajiwara S."/>
            <person name="Itoh T."/>
            <person name="Iwasaki H."/>
        </authorList>
    </citation>
    <scope>NUCLEOTIDE SEQUENCE</scope>
    <source>
        <strain evidence="8">N6</strain>
    </source>
</reference>
<accession>A0A8H3TP69</accession>
<keyword evidence="4 6" id="KW-1133">Transmembrane helix</keyword>
<feature type="transmembrane region" description="Helical" evidence="6">
    <location>
        <begin position="338"/>
        <end position="359"/>
    </location>
</feature>
<dbReference type="EMBL" id="BLZA01000009">
    <property type="protein sequence ID" value="GHJ84692.1"/>
    <property type="molecule type" value="Genomic_DNA"/>
</dbReference>
<dbReference type="InterPro" id="IPR036259">
    <property type="entry name" value="MFS_trans_sf"/>
</dbReference>
<gene>
    <name evidence="8" type="ORF">NliqN6_1094</name>
</gene>
<evidence type="ECO:0000256" key="2">
    <source>
        <dbReference type="ARBA" id="ARBA00022448"/>
    </source>
</evidence>
<name>A0A8H3TP69_9TREE</name>
<dbReference type="Gene3D" id="1.20.1250.20">
    <property type="entry name" value="MFS general substrate transporter like domains"/>
    <property type="match status" value="2"/>
</dbReference>
<keyword evidence="9" id="KW-1185">Reference proteome</keyword>
<organism evidence="8 9">
    <name type="scientific">Naganishia liquefaciens</name>
    <dbReference type="NCBI Taxonomy" id="104408"/>
    <lineage>
        <taxon>Eukaryota</taxon>
        <taxon>Fungi</taxon>
        <taxon>Dikarya</taxon>
        <taxon>Basidiomycota</taxon>
        <taxon>Agaricomycotina</taxon>
        <taxon>Tremellomycetes</taxon>
        <taxon>Filobasidiales</taxon>
        <taxon>Filobasidiaceae</taxon>
        <taxon>Naganishia</taxon>
    </lineage>
</organism>
<evidence type="ECO:0000256" key="1">
    <source>
        <dbReference type="ARBA" id="ARBA00004141"/>
    </source>
</evidence>
<keyword evidence="3 6" id="KW-0812">Transmembrane</keyword>
<keyword evidence="5 6" id="KW-0472">Membrane</keyword>
<dbReference type="PROSITE" id="PS50850">
    <property type="entry name" value="MFS"/>
    <property type="match status" value="1"/>
</dbReference>
<feature type="transmembrane region" description="Helical" evidence="6">
    <location>
        <begin position="275"/>
        <end position="295"/>
    </location>
</feature>
<evidence type="ECO:0000259" key="7">
    <source>
        <dbReference type="PROSITE" id="PS50850"/>
    </source>
</evidence>
<feature type="transmembrane region" description="Helical" evidence="6">
    <location>
        <begin position="202"/>
        <end position="224"/>
    </location>
</feature>
<dbReference type="Pfam" id="PF07690">
    <property type="entry name" value="MFS_1"/>
    <property type="match status" value="1"/>
</dbReference>
<proteinExistence type="predicted"/>
<dbReference type="OrthoDB" id="2985014at2759"/>
<feature type="transmembrane region" description="Helical" evidence="6">
    <location>
        <begin position="107"/>
        <end position="126"/>
    </location>
</feature>
<feature type="transmembrane region" description="Helical" evidence="6">
    <location>
        <begin position="307"/>
        <end position="326"/>
    </location>
</feature>
<sequence length="497" mass="55516">MEKEYKAADVLHDEAVNIPQHLDDETGVSSVRRAQVEKRLKLKLDLRFSILIVIYILNYIDRNNAGQARLRGFEADLKLKGQEFATLLSILYVIPSNMIIQKITRPSWYIAGAMMVWGAISVLTGITHNFVGALLTRFFLGFIEAAFLPGALYLLSCWYTKREIALRYTILYSGNLISNAFGSLIAAGVLNNMQGVAGHAAWRWLFFIEGALTMGVAVIAAFMLPDTLENSRGFSKEELAVARLRMLEDTGEVDADGKDQPWYEGLRLCLTDYKIYLLMISLIAVVTGLSFNAYFPTLTASLGYDRTKTLLLCAPPWVFSVIVSLINSWHADKTQEKFWHSAWPLMMGVVGFVLSMATMNTAVRYVALFLQAGSYAGYIIMYSWMASSFPRPAAKRAVAIALLNAVSQLGNIAGSYVWDKKFGESYRVSYGIVLACFVIGIVLNFAFRQILIGLNKKLEAGEQAWAQDNDRLEATAQAEGITVEEALEMKKGFRYLY</sequence>
<dbReference type="PANTHER" id="PTHR43791:SF6">
    <property type="entry name" value="TRANSPORTER, PUTATIVE (AFU_ORTHOLOGUE AFUA_1G16690)-RELATED"/>
    <property type="match status" value="1"/>
</dbReference>
<feature type="transmembrane region" description="Helical" evidence="6">
    <location>
        <begin position="170"/>
        <end position="190"/>
    </location>
</feature>
<evidence type="ECO:0000313" key="9">
    <source>
        <dbReference type="Proteomes" id="UP000620104"/>
    </source>
</evidence>
<comment type="subcellular location">
    <subcellularLocation>
        <location evidence="1">Membrane</location>
        <topology evidence="1">Multi-pass membrane protein</topology>
    </subcellularLocation>
</comment>
<evidence type="ECO:0000256" key="6">
    <source>
        <dbReference type="SAM" id="Phobius"/>
    </source>
</evidence>